<protein>
    <submittedName>
        <fullName evidence="13">ABC-type maltose transport system permease component</fullName>
    </submittedName>
    <submittedName>
        <fullName evidence="12">Maltose ABC transporter permease</fullName>
    </submittedName>
</protein>
<dbReference type="PANTHER" id="PTHR32243">
    <property type="entry name" value="MALTOSE TRANSPORT SYSTEM PERMEASE-RELATED"/>
    <property type="match status" value="1"/>
</dbReference>
<keyword evidence="8 9" id="KW-0472">Membrane</keyword>
<comment type="subcellular location">
    <subcellularLocation>
        <location evidence="1 9">Cell membrane</location>
        <topology evidence="1 9">Multi-pass membrane protein</topology>
    </subcellularLocation>
</comment>
<evidence type="ECO:0000256" key="3">
    <source>
        <dbReference type="ARBA" id="ARBA00022448"/>
    </source>
</evidence>
<keyword evidence="4" id="KW-1003">Cell membrane</keyword>
<name>A0A101I7A2_9BACT</name>
<evidence type="ECO:0000256" key="6">
    <source>
        <dbReference type="ARBA" id="ARBA00022692"/>
    </source>
</evidence>
<evidence type="ECO:0000256" key="5">
    <source>
        <dbReference type="ARBA" id="ARBA00022597"/>
    </source>
</evidence>
<dbReference type="EMBL" id="DQBS01000143">
    <property type="protein sequence ID" value="HCO70149.1"/>
    <property type="molecule type" value="Genomic_DNA"/>
</dbReference>
<keyword evidence="3 9" id="KW-0813">Transport</keyword>
<comment type="caution">
    <text evidence="13">The sequence shown here is derived from an EMBL/GenBank/DDBJ whole genome shotgun (WGS) entry which is preliminary data.</text>
</comment>
<dbReference type="Proteomes" id="UP000055014">
    <property type="component" value="Unassembled WGS sequence"/>
</dbReference>
<evidence type="ECO:0000256" key="2">
    <source>
        <dbReference type="ARBA" id="ARBA00009047"/>
    </source>
</evidence>
<evidence type="ECO:0000256" key="8">
    <source>
        <dbReference type="ARBA" id="ARBA00023136"/>
    </source>
</evidence>
<organism evidence="13 14">
    <name type="scientific">Mesotoga infera</name>
    <dbReference type="NCBI Taxonomy" id="1236046"/>
    <lineage>
        <taxon>Bacteria</taxon>
        <taxon>Thermotogati</taxon>
        <taxon>Thermotogota</taxon>
        <taxon>Thermotogae</taxon>
        <taxon>Kosmotogales</taxon>
        <taxon>Kosmotogaceae</taxon>
        <taxon>Mesotoga</taxon>
    </lineage>
</organism>
<gene>
    <name evidence="12" type="ORF">DIT26_06180</name>
    <name evidence="13" type="ORF">XE02_0735</name>
</gene>
<evidence type="ECO:0000256" key="9">
    <source>
        <dbReference type="RuleBase" id="RU363032"/>
    </source>
</evidence>
<evidence type="ECO:0000259" key="11">
    <source>
        <dbReference type="PROSITE" id="PS50928"/>
    </source>
</evidence>
<accession>A0A101I7A2</accession>
<evidence type="ECO:0000256" key="4">
    <source>
        <dbReference type="ARBA" id="ARBA00022475"/>
    </source>
</evidence>
<evidence type="ECO:0000256" key="7">
    <source>
        <dbReference type="ARBA" id="ARBA00022989"/>
    </source>
</evidence>
<evidence type="ECO:0000313" key="14">
    <source>
        <dbReference type="Proteomes" id="UP000055014"/>
    </source>
</evidence>
<dbReference type="CDD" id="cd06261">
    <property type="entry name" value="TM_PBP2"/>
    <property type="match status" value="1"/>
</dbReference>
<evidence type="ECO:0000256" key="10">
    <source>
        <dbReference type="SAM" id="Coils"/>
    </source>
</evidence>
<dbReference type="InterPro" id="IPR035906">
    <property type="entry name" value="MetI-like_sf"/>
</dbReference>
<dbReference type="Proteomes" id="UP000264215">
    <property type="component" value="Unassembled WGS sequence"/>
</dbReference>
<reference evidence="13" key="1">
    <citation type="journal article" date="2015" name="MBio">
        <title>Genome-resolved metagenomic analysis reveals roles for candidate phyla and other microbial community members in biogeochemical transformations in oil reservoirs.</title>
        <authorList>
            <person name="Hu P."/>
            <person name="Tom L."/>
            <person name="Singh A."/>
            <person name="Thomas B.C."/>
            <person name="Baker B.J."/>
            <person name="Piceno Y.M."/>
            <person name="Andersen G.L."/>
            <person name="Banfield J.F."/>
        </authorList>
    </citation>
    <scope>NUCLEOTIDE SEQUENCE [LARGE SCALE GENOMIC DNA]</scope>
    <source>
        <strain evidence="13">46_70</strain>
    </source>
</reference>
<dbReference type="GO" id="GO:0015423">
    <property type="term" value="F:ABC-type maltose transporter activity"/>
    <property type="evidence" value="ECO:0007669"/>
    <property type="project" value="TreeGrafter"/>
</dbReference>
<dbReference type="SUPFAM" id="SSF161098">
    <property type="entry name" value="MetI-like"/>
    <property type="match status" value="2"/>
</dbReference>
<reference evidence="12 15" key="3">
    <citation type="journal article" date="2018" name="Nat. Biotechnol.">
        <title>A standardized bacterial taxonomy based on genome phylogeny substantially revises the tree of life.</title>
        <authorList>
            <person name="Parks D.H."/>
            <person name="Chuvochina M."/>
            <person name="Waite D.W."/>
            <person name="Rinke C."/>
            <person name="Skarshewski A."/>
            <person name="Chaumeil P.A."/>
            <person name="Hugenholtz P."/>
        </authorList>
    </citation>
    <scope>NUCLEOTIDE SEQUENCE [LARGE SCALE GENOMIC DNA]</scope>
    <source>
        <strain evidence="12">UBA9905</strain>
    </source>
</reference>
<comment type="similarity">
    <text evidence="2">Belongs to the binding-protein-dependent transport system permease family. MalFG subfamily.</text>
</comment>
<feature type="transmembrane region" description="Helical" evidence="9">
    <location>
        <begin position="749"/>
        <end position="771"/>
    </location>
</feature>
<feature type="transmembrane region" description="Helical" evidence="9">
    <location>
        <begin position="711"/>
        <end position="737"/>
    </location>
</feature>
<feature type="transmembrane region" description="Helical" evidence="9">
    <location>
        <begin position="841"/>
        <end position="864"/>
    </location>
</feature>
<dbReference type="PANTHER" id="PTHR32243:SF50">
    <property type="entry name" value="MALTOSE_MALTODEXTRIN TRANSPORT SYSTEM PERMEASE PROTEIN MALG"/>
    <property type="match status" value="1"/>
</dbReference>
<dbReference type="EMBL" id="LGGW01000056">
    <property type="protein sequence ID" value="KUK90018.1"/>
    <property type="molecule type" value="Genomic_DNA"/>
</dbReference>
<dbReference type="Pfam" id="PF00528">
    <property type="entry name" value="BPD_transp_1"/>
    <property type="match status" value="1"/>
</dbReference>
<evidence type="ECO:0000313" key="12">
    <source>
        <dbReference type="EMBL" id="HCO70149.1"/>
    </source>
</evidence>
<feature type="transmembrane region" description="Helical" evidence="9">
    <location>
        <begin position="12"/>
        <end position="30"/>
    </location>
</feature>
<dbReference type="GO" id="GO:0042956">
    <property type="term" value="P:maltodextrin transmembrane transport"/>
    <property type="evidence" value="ECO:0007669"/>
    <property type="project" value="TreeGrafter"/>
</dbReference>
<dbReference type="PROSITE" id="PS50928">
    <property type="entry name" value="ABC_TM1"/>
    <property type="match status" value="1"/>
</dbReference>
<keyword evidence="10" id="KW-0175">Coiled coil</keyword>
<feature type="transmembrane region" description="Helical" evidence="9">
    <location>
        <begin position="777"/>
        <end position="803"/>
    </location>
</feature>
<dbReference type="InterPro" id="IPR050901">
    <property type="entry name" value="BP-dep_ABC_trans_perm"/>
</dbReference>
<feature type="transmembrane region" description="Helical" evidence="9">
    <location>
        <begin position="887"/>
        <end position="908"/>
    </location>
</feature>
<keyword evidence="6 9" id="KW-0812">Transmembrane</keyword>
<proteinExistence type="inferred from homology"/>
<feature type="domain" description="ABC transmembrane type-1" evidence="11">
    <location>
        <begin position="712"/>
        <end position="908"/>
    </location>
</feature>
<keyword evidence="7 9" id="KW-1133">Transmembrane helix</keyword>
<reference evidence="14" key="2">
    <citation type="journal article" date="2015" name="MBio">
        <title>Genome-Resolved Metagenomic Analysis Reveals Roles for Candidate Phyla and Other Microbial Community Members in Biogeochemical Transformations in Oil Reservoirs.</title>
        <authorList>
            <person name="Hu P."/>
            <person name="Tom L."/>
            <person name="Singh A."/>
            <person name="Thomas B.C."/>
            <person name="Baker B.J."/>
            <person name="Piceno Y.M."/>
            <person name="Andersen G.L."/>
            <person name="Banfield J.F."/>
        </authorList>
    </citation>
    <scope>NUCLEOTIDE SEQUENCE [LARGE SCALE GENOMIC DNA]</scope>
</reference>
<evidence type="ECO:0000313" key="15">
    <source>
        <dbReference type="Proteomes" id="UP000264215"/>
    </source>
</evidence>
<dbReference type="AlphaFoldDB" id="A0A101I7A2"/>
<feature type="coiled-coil region" evidence="10">
    <location>
        <begin position="491"/>
        <end position="539"/>
    </location>
</feature>
<dbReference type="GO" id="GO:0005886">
    <property type="term" value="C:plasma membrane"/>
    <property type="evidence" value="ECO:0007669"/>
    <property type="project" value="UniProtKB-SubCell"/>
</dbReference>
<dbReference type="InterPro" id="IPR000515">
    <property type="entry name" value="MetI-like"/>
</dbReference>
<dbReference type="PATRIC" id="fig|1236046.5.peg.319"/>
<evidence type="ECO:0000313" key="13">
    <source>
        <dbReference type="EMBL" id="KUK90018.1"/>
    </source>
</evidence>
<sequence length="923" mass="104611">MAVEKRKYWLRHIILIAIVVVVLFPMVWLVSTSIRRDQAAFSSNLFSNRVTLQHYRNLLFPERSVGRLILDLQSATYATGDYREKSQEDLKKTVERYLAKFDSLMVESEVMVAAIDGGTTSIENDLTDKDSLIIKEMNELRLKDKNLFEERLKEIGEVSEVKTAYAIGEILQTTSPSLERGYQFYLDLLGERAAPISDSLERYRKLYEEVFIHRDETISAIETLEFENKDEVINSLESIQNYISLSEIDYSEWRKVEWLRVINRYLRDLESSMPEDRAAELNRVRTSLYDSFKSAGEAWEAAAAAAESVSEQLYSLAGEAFGAEYYEYIEATERLSVVESTIESTRKSLAVSESALAELEDSLQIAMPTLVSETRKLSALILPLQIVISKGIENRTAVSEAKLMTSLNGIISARETIDIVERQLSQMENIRELSAALSELSGEMAWFSDNREALLGASGNSEVSNGADVINTVLSNLSRILPVLEISVSEYVEVSENTKELRTELESLKAESELLNEKISSLQEEVDRAEDEYAKALEAVKIRMAMLSVEEEINSLDEARDYVLRLRDILNDYFKIRSSSRYRALTWYDDFARANTEAKEGTVLLNQLISSMRSMKDELALKVNNYIDLRFLGTSVTLEDFGKMQETYNSFFQQVNAKYQRASRLISDLIEKPASYSSSYSQDLREIDKALFRTNQIWAQKESTYFYFVRWLLNSVIVALSVSLISVAVASLAAYPFSRMRFRGRKQGLLGLLLIQMFPTIMFMVALYALLQFMGSLIPFLGLNTLGGLIFAYSGGIAFNIWLIKGYYDTISNSLEEAAMIDGATKFQAFSKVILPLARPILAVVAILTFMNIFNEYLIARILLQDMNKWTYAVGLWQFSGRFETSWGPFTAAALIGAVPMVIFFLVLQDYIVGGLTQGGVKE</sequence>
<keyword evidence="5" id="KW-0762">Sugar transport</keyword>
<evidence type="ECO:0000256" key="1">
    <source>
        <dbReference type="ARBA" id="ARBA00004651"/>
    </source>
</evidence>
<dbReference type="Gene3D" id="1.10.3720.10">
    <property type="entry name" value="MetI-like"/>
    <property type="match status" value="2"/>
</dbReference>